<dbReference type="PROSITE" id="PS50949">
    <property type="entry name" value="HTH_GNTR"/>
    <property type="match status" value="1"/>
</dbReference>
<dbReference type="Proteomes" id="UP000298860">
    <property type="component" value="Unassembled WGS sequence"/>
</dbReference>
<dbReference type="InterPro" id="IPR000524">
    <property type="entry name" value="Tscrpt_reg_HTH_GntR"/>
</dbReference>
<evidence type="ECO:0000313" key="7">
    <source>
        <dbReference type="Proteomes" id="UP000298860"/>
    </source>
</evidence>
<dbReference type="AlphaFoldDB" id="A0A4D4JD63"/>
<evidence type="ECO:0000256" key="3">
    <source>
        <dbReference type="ARBA" id="ARBA00023163"/>
    </source>
</evidence>
<name>A0A4D4JD63_9PSEU</name>
<keyword evidence="2" id="KW-0238">DNA-binding</keyword>
<evidence type="ECO:0000256" key="4">
    <source>
        <dbReference type="SAM" id="MobiDB-lite"/>
    </source>
</evidence>
<dbReference type="Gene3D" id="1.20.120.530">
    <property type="entry name" value="GntR ligand-binding domain-like"/>
    <property type="match status" value="1"/>
</dbReference>
<dbReference type="SMART" id="SM00895">
    <property type="entry name" value="FCD"/>
    <property type="match status" value="1"/>
</dbReference>
<gene>
    <name evidence="6" type="ORF">GTS_52070</name>
</gene>
<proteinExistence type="predicted"/>
<keyword evidence="3" id="KW-0804">Transcription</keyword>
<feature type="domain" description="HTH gntR-type" evidence="5">
    <location>
        <begin position="12"/>
        <end position="79"/>
    </location>
</feature>
<dbReference type="PANTHER" id="PTHR43537">
    <property type="entry name" value="TRANSCRIPTIONAL REGULATOR, GNTR FAMILY"/>
    <property type="match status" value="1"/>
</dbReference>
<comment type="caution">
    <text evidence="6">The sequence shown here is derived from an EMBL/GenBank/DDBJ whole genome shotgun (WGS) entry which is preliminary data.</text>
</comment>
<dbReference type="InterPro" id="IPR036388">
    <property type="entry name" value="WH-like_DNA-bd_sf"/>
</dbReference>
<evidence type="ECO:0000313" key="6">
    <source>
        <dbReference type="EMBL" id="GDY33574.1"/>
    </source>
</evidence>
<evidence type="ECO:0000256" key="1">
    <source>
        <dbReference type="ARBA" id="ARBA00023015"/>
    </source>
</evidence>
<accession>A0A4D4JD63</accession>
<dbReference type="GO" id="GO:0003700">
    <property type="term" value="F:DNA-binding transcription factor activity"/>
    <property type="evidence" value="ECO:0007669"/>
    <property type="project" value="InterPro"/>
</dbReference>
<dbReference type="GO" id="GO:0003677">
    <property type="term" value="F:DNA binding"/>
    <property type="evidence" value="ECO:0007669"/>
    <property type="project" value="UniProtKB-KW"/>
</dbReference>
<organism evidence="6 7">
    <name type="scientific">Gandjariella thermophila</name>
    <dbReference type="NCBI Taxonomy" id="1931992"/>
    <lineage>
        <taxon>Bacteria</taxon>
        <taxon>Bacillati</taxon>
        <taxon>Actinomycetota</taxon>
        <taxon>Actinomycetes</taxon>
        <taxon>Pseudonocardiales</taxon>
        <taxon>Pseudonocardiaceae</taxon>
        <taxon>Gandjariella</taxon>
    </lineage>
</organism>
<protein>
    <submittedName>
        <fullName evidence="6">GntR family transcriptional regulator</fullName>
    </submittedName>
</protein>
<reference evidence="7" key="1">
    <citation type="submission" date="2019-04" db="EMBL/GenBank/DDBJ databases">
        <title>Draft genome sequence of Pseudonocardiaceae bacterium SL3-2-4.</title>
        <authorList>
            <person name="Ningsih F."/>
            <person name="Yokota A."/>
            <person name="Sakai Y."/>
            <person name="Nanatani K."/>
            <person name="Yabe S."/>
            <person name="Oetari A."/>
            <person name="Sjamsuridzal W."/>
        </authorList>
    </citation>
    <scope>NUCLEOTIDE SEQUENCE [LARGE SCALE GENOMIC DNA]</scope>
    <source>
        <strain evidence="7">SL3-2-4</strain>
    </source>
</reference>
<dbReference type="PANTHER" id="PTHR43537:SF5">
    <property type="entry name" value="UXU OPERON TRANSCRIPTIONAL REGULATOR"/>
    <property type="match status" value="1"/>
</dbReference>
<dbReference type="EMBL" id="BJFL01000047">
    <property type="protein sequence ID" value="GDY33574.1"/>
    <property type="molecule type" value="Genomic_DNA"/>
</dbReference>
<keyword evidence="7" id="KW-1185">Reference proteome</keyword>
<evidence type="ECO:0000256" key="2">
    <source>
        <dbReference type="ARBA" id="ARBA00023125"/>
    </source>
</evidence>
<dbReference type="SMART" id="SM00345">
    <property type="entry name" value="HTH_GNTR"/>
    <property type="match status" value="1"/>
</dbReference>
<evidence type="ECO:0000259" key="5">
    <source>
        <dbReference type="PROSITE" id="PS50949"/>
    </source>
</evidence>
<dbReference type="CDD" id="cd07377">
    <property type="entry name" value="WHTH_GntR"/>
    <property type="match status" value="1"/>
</dbReference>
<sequence length="261" mass="28056">MALAELQPVNRDSTAAIIAEQLRAAIMNGSLPPGTQLGEVDLAAKFQVSRGPLREAMQRLVQEGLLRSERHRGLFVIDLEPADVFDIYTTRNAIEQAAATLIMRGGRAEQAAGALEEVLAEMRAAVRRGDPHAASDADSRFHEVLVAASGSRRLTRMARTLLTETGMCIAALQRTYEVPDAQVAEHTGIVDAIRGGRESLLLKLIDSHMEDGIRRLLPGYSLHGPGPEPSEPPSSAGAADAPARPARPRTRRRSAARKPAG</sequence>
<dbReference type="InterPro" id="IPR011711">
    <property type="entry name" value="GntR_C"/>
</dbReference>
<dbReference type="SUPFAM" id="SSF46785">
    <property type="entry name" value="Winged helix' DNA-binding domain"/>
    <property type="match status" value="1"/>
</dbReference>
<dbReference type="InterPro" id="IPR008920">
    <property type="entry name" value="TF_FadR/GntR_C"/>
</dbReference>
<dbReference type="RefSeq" id="WP_137816502.1">
    <property type="nucleotide sequence ID" value="NZ_BJFL01000047.1"/>
</dbReference>
<dbReference type="OrthoDB" id="9816161at2"/>
<dbReference type="Pfam" id="PF07729">
    <property type="entry name" value="FCD"/>
    <property type="match status" value="1"/>
</dbReference>
<dbReference type="Gene3D" id="1.10.10.10">
    <property type="entry name" value="Winged helix-like DNA-binding domain superfamily/Winged helix DNA-binding domain"/>
    <property type="match status" value="1"/>
</dbReference>
<dbReference type="Pfam" id="PF00392">
    <property type="entry name" value="GntR"/>
    <property type="match status" value="1"/>
</dbReference>
<feature type="region of interest" description="Disordered" evidence="4">
    <location>
        <begin position="216"/>
        <end position="261"/>
    </location>
</feature>
<keyword evidence="1" id="KW-0805">Transcription regulation</keyword>
<feature type="compositionally biased region" description="Low complexity" evidence="4">
    <location>
        <begin position="233"/>
        <end position="244"/>
    </location>
</feature>
<dbReference type="SUPFAM" id="SSF48008">
    <property type="entry name" value="GntR ligand-binding domain-like"/>
    <property type="match status" value="1"/>
</dbReference>
<feature type="compositionally biased region" description="Basic residues" evidence="4">
    <location>
        <begin position="246"/>
        <end position="261"/>
    </location>
</feature>
<dbReference type="InterPro" id="IPR036390">
    <property type="entry name" value="WH_DNA-bd_sf"/>
</dbReference>